<dbReference type="Pfam" id="PF25273">
    <property type="entry name" value="DUF7869"/>
    <property type="match status" value="1"/>
</dbReference>
<reference evidence="3" key="1">
    <citation type="submission" date="2022-10" db="EMBL/GenBank/DDBJ databases">
        <authorList>
            <person name="Chen Y."/>
            <person name="Dougan E. K."/>
            <person name="Chan C."/>
            <person name="Rhodes N."/>
            <person name="Thang M."/>
        </authorList>
    </citation>
    <scope>NUCLEOTIDE SEQUENCE</scope>
</reference>
<feature type="compositionally biased region" description="Basic and acidic residues" evidence="1">
    <location>
        <begin position="1669"/>
        <end position="1678"/>
    </location>
</feature>
<sequence length="2042" mass="227682">LPGGGPSDDDDDDINDKKDRKNKKDYWEHMPELGVCVHHRLQSRKKFQGNLYLQQRRDLSTAQGNLLALQWSLASCAYQKTVFEQVERLMILGQSYTEHIGPDPFPWPEDDAFLAVADTHCRQEHSLVDKVEMWEVSAKNIFLENLETSVNLILDGMMERGNFVFACHDNFYWLFKQCQAMAQDYYLMMCGLTATVPKFRRPPGEFPDRIEETWVKKCFAMNLDNSQVCVQGVPPAETPKIPAEPGAATANKRKRDDTDDKEESPCRWNFKRVSLASRKYDPASAGRSGNQLAAFIDRKLSDPSTVDAVTFSYTKVRREPEVGGLVVESRPDQNHPTTAALLIHNLLVTDADDLLKALDGPHLPNYVVVVGKNLSVEVPTLPCFPMPLEVADCDSKPVWVPPNTLMLPAEKWLLLDRVATVAAYLTNQRTPAPSGSKRCPEPAEQAKELCRTIVSRIGVSSLTQPLVAFGHAVAKGQLVANGIEYNGMNLPMESVLTPAKAAGFLHSILLGASRGSLQQMSLDVTDVQEFIKELLQLPEMDGLTHLHQTLSDAYLVLTDVGLVLRPHAGRLSWPEELTVPNDMQSAGSCDAQYDDSMSAFATLGAYLDHLLAERDQCHDVVTITWNKCDVVNVIARKFLVQVEELIVINRTSVSLDSGPVFAGLLAIGPFDMTRPAPKPPPAALLPMPRAGINSLCDFCVSRLPGKSYVELDLRSPAATAISQIMLLVQSHDDSFMLEYNRKDEFADYVLLVLNYMLKIGQGTIPTAAAEKKNLHAPELPPSVCEDDCGAELHSDDDNESLPPSEEEPTISCCKRGNCRTKFEKDALVQYKMDLDRFSQGYRLQNVEAVRNVARQSEEQSATCFQWTFLGQAVCQKFWEATHGVGHGALDNMVSLAKNGHSQLSPRAPRKGHTTPASNTLDVWFLTLYRDLAEPLAVPGSGDAGVVEDDPEELTDIHFLNTINTDRPNHHVRSLKVAKPPCEEFEGTKALFEFRFFGTGRDHHQRDRLPVRLPQCQLENMLPPAQRGRKEEALPPSVCEDGCDAELHSDDDSLPPSVNEEEPTISCCKRGNCRTKFEKDALVQYKMDLDRLSQGYRLQKVFEAVRNVARQSEEQGTTCFQWTFLGQAVCRKFWEATHGVGHGALDNMVILAKNGHSQLPPRAPRMGRATPASNTLDAWFLTLYRDLAEPLAVPGSGDAVVVEDDNDPRVQCEELTDINHPLYLNTINADQVGHRVRGLKVPKRYLNFDSFASLFQFYKQDEALDLQVSRSTFKKGWQSWQSFLPFKNAGAQSKCTICASLSERRTAAADSAERAEIDREKKSHLDVVMSDRRAAERGAKRAAKESVFLKSENDDQVMKVLIDGMDQSKFALPRVKRLVGTSALAKTWRPCMHISGGIVHGRLEWYGIMAADTPKDASMNCTILARLLDLIACQLTDLGDAYGFPAHLCISCDNTPREAKNSHFASFLSYLVHRRLFKSVQCEFLQVDHTHNELDQRFSSLASLIKSADCLQDPDDLCAWMTNHMKASCGRSLKVEAVTNTWNFKDWMGQVGLHVEGLTSTHVQPYANHVWRFESRLFVTEQESLLPLSVDMEEVVLDAAEPAADPPAPRNVRVLRPKRKALKRPSAPACQLGRPLAAPPPEPPASPGDAAAPEAVMRRPAAAPGPATRRHAEESEPGPRPRGRGQKPELPDGFDHFGCSKCKKAAHGCARCKKFADNQEKGFQWLNGSVVRKVPQDIDESQELMDDRQVSDSDAETLPESVTDSIDELPPVPSAESDIDMEDCPSPRAALTTKAKVPSPEEIRQWLRTGTSKAAANLTLGLELYSPPRVLTARAARSCALSVVMTLGFLSLDILTGWNFDLPELKDLSCQILQGLTVAFLYLSPPCTMFSSLQTMWNKHRMSQAVWDRRWQQAVDWVEHCMRAIRIQVAKGQRFMFEHPARATSWKLPCVEEIKNLPNVRCISFDMCAFGMTSPMLEPIKKRTIIMTNDPRLCGLLKNRQCTRDHVHRRIEGSQLSHRLSRWCQVYPPALCDVLASCLDDAG</sequence>
<keyword evidence="5" id="KW-1185">Reference proteome</keyword>
<dbReference type="OrthoDB" id="448871at2759"/>
<reference evidence="4 5" key="2">
    <citation type="submission" date="2024-05" db="EMBL/GenBank/DDBJ databases">
        <authorList>
            <person name="Chen Y."/>
            <person name="Shah S."/>
            <person name="Dougan E. K."/>
            <person name="Thang M."/>
            <person name="Chan C."/>
        </authorList>
    </citation>
    <scope>NUCLEOTIDE SEQUENCE [LARGE SCALE GENOMIC DNA]</scope>
</reference>
<dbReference type="EMBL" id="CAMXCT030000392">
    <property type="protein sequence ID" value="CAL4765494.1"/>
    <property type="molecule type" value="Genomic_DNA"/>
</dbReference>
<dbReference type="PANTHER" id="PTHR33153">
    <property type="entry name" value="MYND-TYPE DOMAIN-CONTAINING PROTEIN"/>
    <property type="match status" value="1"/>
</dbReference>
<feature type="domain" description="DUF7869" evidence="2">
    <location>
        <begin position="1384"/>
        <end position="1562"/>
    </location>
</feature>
<dbReference type="EMBL" id="CAMXCT020000392">
    <property type="protein sequence ID" value="CAL1131557.1"/>
    <property type="molecule type" value="Genomic_DNA"/>
</dbReference>
<protein>
    <submittedName>
        <fullName evidence="4">Integrase catalytic domain-containing protein</fullName>
    </submittedName>
</protein>
<feature type="region of interest" description="Disordered" evidence="1">
    <location>
        <begin position="1742"/>
        <end position="1780"/>
    </location>
</feature>
<feature type="region of interest" description="Disordered" evidence="1">
    <location>
        <begin position="234"/>
        <end position="265"/>
    </location>
</feature>
<gene>
    <name evidence="3" type="ORF">C1SCF055_LOCUS6254</name>
</gene>
<dbReference type="InterPro" id="IPR057191">
    <property type="entry name" value="DUF7869"/>
</dbReference>
<dbReference type="Proteomes" id="UP001152797">
    <property type="component" value="Unassembled WGS sequence"/>
</dbReference>
<feature type="non-terminal residue" evidence="3">
    <location>
        <position position="2042"/>
    </location>
</feature>
<proteinExistence type="predicted"/>
<evidence type="ECO:0000313" key="4">
    <source>
        <dbReference type="EMBL" id="CAL4765494.1"/>
    </source>
</evidence>
<comment type="caution">
    <text evidence="3">The sequence shown here is derived from an EMBL/GenBank/DDBJ whole genome shotgun (WGS) entry which is preliminary data.</text>
</comment>
<evidence type="ECO:0000313" key="3">
    <source>
        <dbReference type="EMBL" id="CAI3978182.1"/>
    </source>
</evidence>
<name>A0A9P1BRE0_9DINO</name>
<feature type="compositionally biased region" description="Pro residues" evidence="1">
    <location>
        <begin position="1636"/>
        <end position="1645"/>
    </location>
</feature>
<organism evidence="3">
    <name type="scientific">Cladocopium goreaui</name>
    <dbReference type="NCBI Taxonomy" id="2562237"/>
    <lineage>
        <taxon>Eukaryota</taxon>
        <taxon>Sar</taxon>
        <taxon>Alveolata</taxon>
        <taxon>Dinophyceae</taxon>
        <taxon>Suessiales</taxon>
        <taxon>Symbiodiniaceae</taxon>
        <taxon>Cladocopium</taxon>
    </lineage>
</organism>
<accession>A0A9P1BRE0</accession>
<feature type="region of interest" description="Disordered" evidence="1">
    <location>
        <begin position="1"/>
        <end position="23"/>
    </location>
</feature>
<evidence type="ECO:0000313" key="5">
    <source>
        <dbReference type="Proteomes" id="UP001152797"/>
    </source>
</evidence>
<dbReference type="EMBL" id="CAMXCT010000392">
    <property type="protein sequence ID" value="CAI3978182.1"/>
    <property type="molecule type" value="Genomic_DNA"/>
</dbReference>
<feature type="compositionally biased region" description="Basic residues" evidence="1">
    <location>
        <begin position="1612"/>
        <end position="1622"/>
    </location>
</feature>
<dbReference type="PANTHER" id="PTHR33153:SF3">
    <property type="entry name" value="TRAFFICKING PROTEIN PARTICLE COMPLEX SUBUNIT 11 DOMAIN-CONTAINING PROTEIN"/>
    <property type="match status" value="1"/>
</dbReference>
<evidence type="ECO:0000256" key="1">
    <source>
        <dbReference type="SAM" id="MobiDB-lite"/>
    </source>
</evidence>
<feature type="region of interest" description="Disordered" evidence="1">
    <location>
        <begin position="1600"/>
        <end position="1691"/>
    </location>
</feature>
<feature type="compositionally biased region" description="Low complexity" evidence="1">
    <location>
        <begin position="1646"/>
        <end position="1666"/>
    </location>
</feature>
<evidence type="ECO:0000259" key="2">
    <source>
        <dbReference type="Pfam" id="PF25273"/>
    </source>
</evidence>